<evidence type="ECO:0000313" key="2">
    <source>
        <dbReference type="EMBL" id="TMS34164.1"/>
    </source>
</evidence>
<dbReference type="EMBL" id="AZBU02000001">
    <property type="protein sequence ID" value="TMS34164.1"/>
    <property type="molecule type" value="Genomic_DNA"/>
</dbReference>
<evidence type="ECO:0000313" key="3">
    <source>
        <dbReference type="Proteomes" id="UP000298663"/>
    </source>
</evidence>
<reference evidence="2 3" key="2">
    <citation type="journal article" date="2019" name="G3 (Bethesda)">
        <title>Hybrid Assembly of the Genome of the Entomopathogenic Nematode Steinernema carpocapsae Identifies the X-Chromosome.</title>
        <authorList>
            <person name="Serra L."/>
            <person name="Macchietto M."/>
            <person name="Macias-Munoz A."/>
            <person name="McGill C.J."/>
            <person name="Rodriguez I.M."/>
            <person name="Rodriguez B."/>
            <person name="Murad R."/>
            <person name="Mortazavi A."/>
        </authorList>
    </citation>
    <scope>NUCLEOTIDE SEQUENCE [LARGE SCALE GENOMIC DNA]</scope>
    <source>
        <strain evidence="2 3">ALL</strain>
    </source>
</reference>
<proteinExistence type="predicted"/>
<sequence length="69" mass="7516">MSGDSARKEANLDLEVFSDLPNFSAVDLGGCDFMTDLIVFRWHQISHRSASATAEVESAENGGRIATRD</sequence>
<accession>A0A4U8UMA8</accession>
<evidence type="ECO:0000256" key="1">
    <source>
        <dbReference type="SAM" id="MobiDB-lite"/>
    </source>
</evidence>
<dbReference type="AlphaFoldDB" id="A0A4U8UMA8"/>
<reference evidence="2 3" key="1">
    <citation type="journal article" date="2015" name="Genome Biol.">
        <title>Comparative genomics of Steinernema reveals deeply conserved gene regulatory networks.</title>
        <authorList>
            <person name="Dillman A.R."/>
            <person name="Macchietto M."/>
            <person name="Porter C.F."/>
            <person name="Rogers A."/>
            <person name="Williams B."/>
            <person name="Antoshechkin I."/>
            <person name="Lee M.M."/>
            <person name="Goodwin Z."/>
            <person name="Lu X."/>
            <person name="Lewis E.E."/>
            <person name="Goodrich-Blair H."/>
            <person name="Stock S.P."/>
            <person name="Adams B.J."/>
            <person name="Sternberg P.W."/>
            <person name="Mortazavi A."/>
        </authorList>
    </citation>
    <scope>NUCLEOTIDE SEQUENCE [LARGE SCALE GENOMIC DNA]</scope>
    <source>
        <strain evidence="2 3">ALL</strain>
    </source>
</reference>
<comment type="caution">
    <text evidence="2">The sequence shown here is derived from an EMBL/GenBank/DDBJ whole genome shotgun (WGS) entry which is preliminary data.</text>
</comment>
<name>A0A4U8UMA8_STECR</name>
<organism evidence="2 3">
    <name type="scientific">Steinernema carpocapsae</name>
    <name type="common">Entomopathogenic nematode</name>
    <dbReference type="NCBI Taxonomy" id="34508"/>
    <lineage>
        <taxon>Eukaryota</taxon>
        <taxon>Metazoa</taxon>
        <taxon>Ecdysozoa</taxon>
        <taxon>Nematoda</taxon>
        <taxon>Chromadorea</taxon>
        <taxon>Rhabditida</taxon>
        <taxon>Tylenchina</taxon>
        <taxon>Panagrolaimomorpha</taxon>
        <taxon>Strongyloidoidea</taxon>
        <taxon>Steinernematidae</taxon>
        <taxon>Steinernema</taxon>
    </lineage>
</organism>
<keyword evidence="3" id="KW-1185">Reference proteome</keyword>
<feature type="compositionally biased region" description="Low complexity" evidence="1">
    <location>
        <begin position="49"/>
        <end position="60"/>
    </location>
</feature>
<dbReference type="Proteomes" id="UP000298663">
    <property type="component" value="Unassembled WGS sequence"/>
</dbReference>
<feature type="region of interest" description="Disordered" evidence="1">
    <location>
        <begin position="48"/>
        <end position="69"/>
    </location>
</feature>
<gene>
    <name evidence="2" type="ORF">L596_001804</name>
</gene>
<protein>
    <submittedName>
        <fullName evidence="2">Uncharacterized protein</fullName>
    </submittedName>
</protein>